<gene>
    <name evidence="3" type="ORF">IPOD504_LOCUS8761</name>
</gene>
<evidence type="ECO:0000313" key="4">
    <source>
        <dbReference type="Proteomes" id="UP000837857"/>
    </source>
</evidence>
<protein>
    <recommendedName>
        <fullName evidence="5">Secreted protein</fullName>
    </recommendedName>
</protein>
<evidence type="ECO:0000313" key="3">
    <source>
        <dbReference type="EMBL" id="CAH2054739.1"/>
    </source>
</evidence>
<dbReference type="EMBL" id="OW152833">
    <property type="protein sequence ID" value="CAH2054739.1"/>
    <property type="molecule type" value="Genomic_DNA"/>
</dbReference>
<keyword evidence="4" id="KW-1185">Reference proteome</keyword>
<proteinExistence type="predicted"/>
<evidence type="ECO:0008006" key="5">
    <source>
        <dbReference type="Google" id="ProtNLM"/>
    </source>
</evidence>
<accession>A0ABN8IH67</accession>
<feature type="compositionally biased region" description="Polar residues" evidence="1">
    <location>
        <begin position="47"/>
        <end position="62"/>
    </location>
</feature>
<dbReference type="Proteomes" id="UP000837857">
    <property type="component" value="Chromosome 21"/>
</dbReference>
<feature type="signal peptide" evidence="2">
    <location>
        <begin position="1"/>
        <end position="24"/>
    </location>
</feature>
<name>A0ABN8IH67_9NEOP</name>
<feature type="region of interest" description="Disordered" evidence="1">
    <location>
        <begin position="34"/>
        <end position="68"/>
    </location>
</feature>
<reference evidence="3" key="1">
    <citation type="submission" date="2022-03" db="EMBL/GenBank/DDBJ databases">
        <authorList>
            <person name="Martin H S."/>
        </authorList>
    </citation>
    <scope>NUCLEOTIDE SEQUENCE</scope>
</reference>
<organism evidence="3 4">
    <name type="scientific">Iphiclides podalirius</name>
    <name type="common">scarce swallowtail</name>
    <dbReference type="NCBI Taxonomy" id="110791"/>
    <lineage>
        <taxon>Eukaryota</taxon>
        <taxon>Metazoa</taxon>
        <taxon>Ecdysozoa</taxon>
        <taxon>Arthropoda</taxon>
        <taxon>Hexapoda</taxon>
        <taxon>Insecta</taxon>
        <taxon>Pterygota</taxon>
        <taxon>Neoptera</taxon>
        <taxon>Endopterygota</taxon>
        <taxon>Lepidoptera</taxon>
        <taxon>Glossata</taxon>
        <taxon>Ditrysia</taxon>
        <taxon>Papilionoidea</taxon>
        <taxon>Papilionidae</taxon>
        <taxon>Papilioninae</taxon>
        <taxon>Iphiclides</taxon>
    </lineage>
</organism>
<feature type="chain" id="PRO_5047126066" description="Secreted protein" evidence="2">
    <location>
        <begin position="25"/>
        <end position="84"/>
    </location>
</feature>
<evidence type="ECO:0000256" key="1">
    <source>
        <dbReference type="SAM" id="MobiDB-lite"/>
    </source>
</evidence>
<keyword evidence="2" id="KW-0732">Signal</keyword>
<sequence>MRPAGTKAASIMLQIVLAGRFAEAASRYADEGVRRASENGRAAPKTTAVSRQMRGTGTGSPTKSEHVLQKKWHAGTSCLFILHL</sequence>
<feature type="non-terminal residue" evidence="3">
    <location>
        <position position="84"/>
    </location>
</feature>
<evidence type="ECO:0000256" key="2">
    <source>
        <dbReference type="SAM" id="SignalP"/>
    </source>
</evidence>